<name>A0A1X7M665_9BURK</name>
<dbReference type="STRING" id="1515439.SAMN06265784_12347"/>
<protein>
    <submittedName>
        <fullName evidence="2">Relaxase/Mobilisation nuclease domain-containing protein</fullName>
    </submittedName>
</protein>
<dbReference type="RefSeq" id="WP_143809166.1">
    <property type="nucleotide sequence ID" value="NZ_FXAT01000023.1"/>
</dbReference>
<feature type="non-terminal residue" evidence="2">
    <location>
        <position position="901"/>
    </location>
</feature>
<keyword evidence="3" id="KW-1185">Reference proteome</keyword>
<dbReference type="AlphaFoldDB" id="A0A1X7M665"/>
<organism evidence="2 3">
    <name type="scientific">Paraburkholderia susongensis</name>
    <dbReference type="NCBI Taxonomy" id="1515439"/>
    <lineage>
        <taxon>Bacteria</taxon>
        <taxon>Pseudomonadati</taxon>
        <taxon>Pseudomonadota</taxon>
        <taxon>Betaproteobacteria</taxon>
        <taxon>Burkholderiales</taxon>
        <taxon>Burkholderiaceae</taxon>
        <taxon>Paraburkholderia</taxon>
    </lineage>
</organism>
<accession>A0A1X7M665</accession>
<evidence type="ECO:0000313" key="2">
    <source>
        <dbReference type="EMBL" id="SMG61595.1"/>
    </source>
</evidence>
<proteinExistence type="predicted"/>
<evidence type="ECO:0000256" key="1">
    <source>
        <dbReference type="SAM" id="MobiDB-lite"/>
    </source>
</evidence>
<sequence>MLIRVSGRHDGIKEYLEKGQKQDREFSRDQMDERVILAGDLDLANEVIQSMDTDAERYKTITLSFKEDDIERATLEEIVREFEAFAFAAYEPDEYCFYAEAHLPKIKSYADRKSGEPIERKPHIHVVIPKVNLLTGRKLDPFAMVEHQAKFIDAFQEHINHKYGLASPKDNRRVEFTSASEMISRYKGDAFEGANRELKASILEAMLERDITQVDDFRTLLREFGETRTRNAGRETEYENIKPADAGKGVNLKEYVFTRAFVELPAEEKRAVLEQTIEPRYDVVGAPRPTPEVLRDTLREWQDVRAKEVKYFNGGNLKAYPFYQNASPDDRRQLLAVREQRFYQRFRGGIDHERHTGRAGERQLYGRVGRGYRFKRGDERERGRSHADRERGIDRDGRESDATAERGASRRRFNHQHDTEPNRQRPPAKSFDGMRSLSRFDLDGHDVEGGQVLLPSDAPRELGNGEANGHDALRRAGTGGGAGVGRAPAAYELPERVATMYDAWQNADASARRLLAAGSAARFAREHYGLKGQGVFSGRFDRADRPASLAAVKSLADVGRLHEATAPARQLSARPDPATGREADSVRDQLARDVAHAHEIQRDAPRTEFQEIKRTLDASRLLATLAHSHGVIPGKYTITKGRDGSDRIQCGNRNLNVSDFLTKEVHLPWSEAAQLMRETYRTQTGHDALHAPRHTPAVPLWRDFQAYRGQQLEHDRTAWREQGMQEQARRTAIRSSFHAARTAIDGDRELSPADRKAAVSIARMTRIEQETVLRATIVAERESLKASTRQPLAERYRDFLTERAQAGDERALHELRRMRRIEPELYPAQAAIRPARQVEQNSIIYRGPVITHEVERNGDVTYKRDGAALLVDEGSSLRMWEADRDAIETGLRLAQQKFGQT</sequence>
<dbReference type="Proteomes" id="UP000193228">
    <property type="component" value="Unassembled WGS sequence"/>
</dbReference>
<feature type="region of interest" description="Disordered" evidence="1">
    <location>
        <begin position="455"/>
        <end position="486"/>
    </location>
</feature>
<feature type="region of interest" description="Disordered" evidence="1">
    <location>
        <begin position="376"/>
        <end position="435"/>
    </location>
</feature>
<reference evidence="3" key="1">
    <citation type="submission" date="2017-04" db="EMBL/GenBank/DDBJ databases">
        <authorList>
            <person name="Varghese N."/>
            <person name="Submissions S."/>
        </authorList>
    </citation>
    <scope>NUCLEOTIDE SEQUENCE [LARGE SCALE GENOMIC DNA]</scope>
    <source>
        <strain evidence="3">LMG 29540</strain>
    </source>
</reference>
<evidence type="ECO:0000313" key="3">
    <source>
        <dbReference type="Proteomes" id="UP000193228"/>
    </source>
</evidence>
<dbReference type="OrthoDB" id="279005at2"/>
<dbReference type="EMBL" id="FXAT01000023">
    <property type="protein sequence ID" value="SMG61595.1"/>
    <property type="molecule type" value="Genomic_DNA"/>
</dbReference>
<gene>
    <name evidence="2" type="ORF">SAMN06265784_12347</name>
</gene>
<feature type="compositionally biased region" description="Basic and acidic residues" evidence="1">
    <location>
        <begin position="376"/>
        <end position="408"/>
    </location>
</feature>